<dbReference type="OrthoDB" id="2011998at2759"/>
<comment type="similarity">
    <text evidence="2">Belongs to the Nudix hydrolase family.</text>
</comment>
<proteinExistence type="inferred from homology"/>
<evidence type="ECO:0000256" key="1">
    <source>
        <dbReference type="ARBA" id="ARBA00001946"/>
    </source>
</evidence>
<comment type="caution">
    <text evidence="7">The sequence shown here is derived from an EMBL/GenBank/DDBJ whole genome shotgun (WGS) entry which is preliminary data.</text>
</comment>
<dbReference type="InterPro" id="IPR000086">
    <property type="entry name" value="NUDIX_hydrolase_dom"/>
</dbReference>
<dbReference type="GO" id="GO:0046872">
    <property type="term" value="F:metal ion binding"/>
    <property type="evidence" value="ECO:0007669"/>
    <property type="project" value="UniProtKB-KW"/>
</dbReference>
<dbReference type="GO" id="GO:0005737">
    <property type="term" value="C:cytoplasm"/>
    <property type="evidence" value="ECO:0007669"/>
    <property type="project" value="TreeGrafter"/>
</dbReference>
<comment type="cofactor">
    <cofactor evidence="1">
        <name>Mg(2+)</name>
        <dbReference type="ChEBI" id="CHEBI:18420"/>
    </cofactor>
</comment>
<dbReference type="EMBL" id="SIDB01000004">
    <property type="protein sequence ID" value="KAI3433427.1"/>
    <property type="molecule type" value="Genomic_DNA"/>
</dbReference>
<evidence type="ECO:0000313" key="8">
    <source>
        <dbReference type="Proteomes" id="UP001055712"/>
    </source>
</evidence>
<dbReference type="PANTHER" id="PTHR12629:SF0">
    <property type="entry name" value="DIPHOSPHOINOSITOL-POLYPHOSPHATE DIPHOSPHATASE"/>
    <property type="match status" value="1"/>
</dbReference>
<evidence type="ECO:0000256" key="5">
    <source>
        <dbReference type="ARBA" id="ARBA00022842"/>
    </source>
</evidence>
<protein>
    <recommendedName>
        <fullName evidence="6">Nudix hydrolase domain-containing protein</fullName>
    </recommendedName>
</protein>
<dbReference type="PANTHER" id="PTHR12629">
    <property type="entry name" value="DIPHOSPHOINOSITOL POLYPHOSPHATE PHOSPHOHYDROLASE"/>
    <property type="match status" value="1"/>
</dbReference>
<accession>A0A9D4YYA7</accession>
<dbReference type="Pfam" id="PF00293">
    <property type="entry name" value="NUDIX"/>
    <property type="match status" value="1"/>
</dbReference>
<reference evidence="7" key="1">
    <citation type="journal article" date="2019" name="Plant J.">
        <title>Chlorella vulgaris genome assembly and annotation reveals the molecular basis for metabolic acclimation to high light conditions.</title>
        <authorList>
            <person name="Cecchin M."/>
            <person name="Marcolungo L."/>
            <person name="Rossato M."/>
            <person name="Girolomoni L."/>
            <person name="Cosentino E."/>
            <person name="Cuine S."/>
            <person name="Li-Beisson Y."/>
            <person name="Delledonne M."/>
            <person name="Ballottari M."/>
        </authorList>
    </citation>
    <scope>NUCLEOTIDE SEQUENCE</scope>
    <source>
        <strain evidence="7">211/11P</strain>
    </source>
</reference>
<keyword evidence="3" id="KW-0479">Metal-binding</keyword>
<dbReference type="SUPFAM" id="SSF55811">
    <property type="entry name" value="Nudix"/>
    <property type="match status" value="1"/>
</dbReference>
<keyword evidence="4" id="KW-0378">Hydrolase</keyword>
<evidence type="ECO:0000313" key="7">
    <source>
        <dbReference type="EMBL" id="KAI3433427.1"/>
    </source>
</evidence>
<dbReference type="Gene3D" id="3.90.79.10">
    <property type="entry name" value="Nucleoside Triphosphate Pyrophosphohydrolase"/>
    <property type="match status" value="1"/>
</dbReference>
<dbReference type="InterPro" id="IPR015797">
    <property type="entry name" value="NUDIX_hydrolase-like_dom_sf"/>
</dbReference>
<feature type="domain" description="Nudix hydrolase" evidence="6">
    <location>
        <begin position="24"/>
        <end position="167"/>
    </location>
</feature>
<evidence type="ECO:0000256" key="3">
    <source>
        <dbReference type="ARBA" id="ARBA00022723"/>
    </source>
</evidence>
<evidence type="ECO:0000256" key="2">
    <source>
        <dbReference type="ARBA" id="ARBA00005582"/>
    </source>
</evidence>
<sequence length="225" mass="25015">MPRVFTVPTQARSGRELQKYGDSGERLVAGSIPVRFKEGVEGPDGVEVLLISSNSGKRPVFPKGGWEQDEELREAALRETLEEAGVRGTLEEPLIGKFPFLSAKAPAQRTQMTHGGRCMAYLFVMHVSEVLEVWPEAKQRKREWCSLQEACRRCRYDWMREALIVWMRRQGWEDAAFSACQLQCSDTDSNEDCQPAQLGAAMATGAPHVPDVAVSAACERVAIST</sequence>
<dbReference type="PROSITE" id="PS00893">
    <property type="entry name" value="NUDIX_BOX"/>
    <property type="match status" value="1"/>
</dbReference>
<dbReference type="InterPro" id="IPR020084">
    <property type="entry name" value="NUDIX_hydrolase_CS"/>
</dbReference>
<keyword evidence="8" id="KW-1185">Reference proteome</keyword>
<dbReference type="GO" id="GO:0016462">
    <property type="term" value="F:pyrophosphatase activity"/>
    <property type="evidence" value="ECO:0007669"/>
    <property type="project" value="InterPro"/>
</dbReference>
<dbReference type="AlphaFoldDB" id="A0A9D4YYA7"/>
<evidence type="ECO:0000256" key="4">
    <source>
        <dbReference type="ARBA" id="ARBA00022801"/>
    </source>
</evidence>
<dbReference type="GO" id="GO:0005634">
    <property type="term" value="C:nucleus"/>
    <property type="evidence" value="ECO:0007669"/>
    <property type="project" value="TreeGrafter"/>
</dbReference>
<dbReference type="CDD" id="cd04666">
    <property type="entry name" value="NUDIX_DIPP2_like_Nudt4"/>
    <property type="match status" value="1"/>
</dbReference>
<reference evidence="7" key="2">
    <citation type="submission" date="2020-11" db="EMBL/GenBank/DDBJ databases">
        <authorList>
            <person name="Cecchin M."/>
            <person name="Marcolungo L."/>
            <person name="Rossato M."/>
            <person name="Girolomoni L."/>
            <person name="Cosentino E."/>
            <person name="Cuine S."/>
            <person name="Li-Beisson Y."/>
            <person name="Delledonne M."/>
            <person name="Ballottari M."/>
        </authorList>
    </citation>
    <scope>NUCLEOTIDE SEQUENCE</scope>
    <source>
        <strain evidence="7">211/11P</strain>
        <tissue evidence="7">Whole cell</tissue>
    </source>
</reference>
<dbReference type="Proteomes" id="UP001055712">
    <property type="component" value="Unassembled WGS sequence"/>
</dbReference>
<keyword evidence="5" id="KW-0460">Magnesium</keyword>
<evidence type="ECO:0000259" key="6">
    <source>
        <dbReference type="PROSITE" id="PS51462"/>
    </source>
</evidence>
<organism evidence="7 8">
    <name type="scientific">Chlorella vulgaris</name>
    <name type="common">Green alga</name>
    <dbReference type="NCBI Taxonomy" id="3077"/>
    <lineage>
        <taxon>Eukaryota</taxon>
        <taxon>Viridiplantae</taxon>
        <taxon>Chlorophyta</taxon>
        <taxon>core chlorophytes</taxon>
        <taxon>Trebouxiophyceae</taxon>
        <taxon>Chlorellales</taxon>
        <taxon>Chlorellaceae</taxon>
        <taxon>Chlorella clade</taxon>
        <taxon>Chlorella</taxon>
    </lineage>
</organism>
<name>A0A9D4YYA7_CHLVU</name>
<dbReference type="InterPro" id="IPR047198">
    <property type="entry name" value="DDP-like_NUDIX"/>
</dbReference>
<dbReference type="PROSITE" id="PS51462">
    <property type="entry name" value="NUDIX"/>
    <property type="match status" value="1"/>
</dbReference>
<gene>
    <name evidence="7" type="ORF">D9Q98_003242</name>
</gene>